<dbReference type="SUPFAM" id="SSF54211">
    <property type="entry name" value="Ribosomal protein S5 domain 2-like"/>
    <property type="match status" value="1"/>
</dbReference>
<dbReference type="InterPro" id="IPR020568">
    <property type="entry name" value="Ribosomal_Su5_D2-typ_SF"/>
</dbReference>
<keyword evidence="8 10" id="KW-0346">Stress response</keyword>
<dbReference type="InterPro" id="IPR046336">
    <property type="entry name" value="Lon_prtase_N_sf"/>
</dbReference>
<comment type="similarity">
    <text evidence="10 11 14 15">Belongs to the peptidase S16 family.</text>
</comment>
<dbReference type="Gene3D" id="1.20.58.1480">
    <property type="match status" value="1"/>
</dbReference>
<dbReference type="Gene3D" id="3.30.230.10">
    <property type="match status" value="1"/>
</dbReference>
<protein>
    <recommendedName>
        <fullName evidence="10 11">Lon protease</fullName>
        <ecNumber evidence="10 11">3.4.21.53</ecNumber>
    </recommendedName>
    <alternativeName>
        <fullName evidence="10">ATP-dependent protease La</fullName>
    </alternativeName>
</protein>
<evidence type="ECO:0000256" key="6">
    <source>
        <dbReference type="ARBA" id="ARBA00022825"/>
    </source>
</evidence>
<dbReference type="KEGG" id="nva:G3M78_04975"/>
<dbReference type="FunFam" id="1.20.5.5270:FF:000002">
    <property type="entry name" value="Lon protease homolog"/>
    <property type="match status" value="1"/>
</dbReference>
<dbReference type="Pfam" id="PF22667">
    <property type="entry name" value="Lon_lid"/>
    <property type="match status" value="1"/>
</dbReference>
<evidence type="ECO:0000256" key="4">
    <source>
        <dbReference type="ARBA" id="ARBA00022741"/>
    </source>
</evidence>
<comment type="catalytic activity">
    <reaction evidence="9 10 11 14">
        <text>Hydrolysis of proteins in presence of ATP.</text>
        <dbReference type="EC" id="3.4.21.53"/>
    </reaction>
</comment>
<feature type="region of interest" description="Disordered" evidence="16">
    <location>
        <begin position="779"/>
        <end position="804"/>
    </location>
</feature>
<dbReference type="InterPro" id="IPR054594">
    <property type="entry name" value="Lon_lid"/>
</dbReference>
<dbReference type="InterPro" id="IPR003111">
    <property type="entry name" value="Lon_prtase_N"/>
</dbReference>
<evidence type="ECO:0000256" key="15">
    <source>
        <dbReference type="RuleBase" id="RU000591"/>
    </source>
</evidence>
<dbReference type="Gene3D" id="2.30.130.40">
    <property type="entry name" value="LON domain-like"/>
    <property type="match status" value="1"/>
</dbReference>
<gene>
    <name evidence="10 19" type="primary">lon</name>
    <name evidence="19" type="ORF">G3M78_04975</name>
</gene>
<dbReference type="Pfam" id="PF05362">
    <property type="entry name" value="Lon_C"/>
    <property type="match status" value="1"/>
</dbReference>
<dbReference type="InterPro" id="IPR008268">
    <property type="entry name" value="Peptidase_S16_AS"/>
</dbReference>
<keyword evidence="7 10" id="KW-0067">ATP-binding</keyword>
<evidence type="ECO:0000313" key="19">
    <source>
        <dbReference type="EMBL" id="QPJ64775.1"/>
    </source>
</evidence>
<dbReference type="SMART" id="SM00382">
    <property type="entry name" value="AAA"/>
    <property type="match status" value="1"/>
</dbReference>
<proteinExistence type="evidence at transcript level"/>
<dbReference type="Gene3D" id="1.10.8.60">
    <property type="match status" value="1"/>
</dbReference>
<dbReference type="GO" id="GO:0004252">
    <property type="term" value="F:serine-type endopeptidase activity"/>
    <property type="evidence" value="ECO:0007669"/>
    <property type="project" value="UniProtKB-UniRule"/>
</dbReference>
<dbReference type="PIRSF" id="PIRSF001174">
    <property type="entry name" value="Lon_proteas"/>
    <property type="match status" value="1"/>
</dbReference>
<accession>A0A7T0G2W4</accession>
<evidence type="ECO:0000259" key="17">
    <source>
        <dbReference type="PROSITE" id="PS51786"/>
    </source>
</evidence>
<dbReference type="InterPro" id="IPR003593">
    <property type="entry name" value="AAA+_ATPase"/>
</dbReference>
<dbReference type="EMBL" id="CP048620">
    <property type="protein sequence ID" value="QPJ64775.1"/>
    <property type="molecule type" value="Genomic_DNA"/>
</dbReference>
<dbReference type="GO" id="GO:0004176">
    <property type="term" value="F:ATP-dependent peptidase activity"/>
    <property type="evidence" value="ECO:0007669"/>
    <property type="project" value="UniProtKB-UniRule"/>
</dbReference>
<dbReference type="NCBIfam" id="TIGR00763">
    <property type="entry name" value="lon"/>
    <property type="match status" value="1"/>
</dbReference>
<feature type="binding site" evidence="10 13">
    <location>
        <begin position="354"/>
        <end position="361"/>
    </location>
    <ligand>
        <name>ATP</name>
        <dbReference type="ChEBI" id="CHEBI:30616"/>
    </ligand>
</feature>
<comment type="subcellular location">
    <subcellularLocation>
        <location evidence="1 10 11">Cytoplasm</location>
    </subcellularLocation>
</comment>
<dbReference type="InterPro" id="IPR003959">
    <property type="entry name" value="ATPase_AAA_core"/>
</dbReference>
<dbReference type="Gene3D" id="1.20.5.5270">
    <property type="match status" value="1"/>
</dbReference>
<feature type="active site" evidence="10 12">
    <location>
        <position position="678"/>
    </location>
</feature>
<dbReference type="FunFam" id="3.40.50.300:FF:000021">
    <property type="entry name" value="Lon protease homolog"/>
    <property type="match status" value="1"/>
</dbReference>
<feature type="domain" description="Lon proteolytic" evidence="17">
    <location>
        <begin position="591"/>
        <end position="772"/>
    </location>
</feature>
<evidence type="ECO:0000256" key="13">
    <source>
        <dbReference type="PIRSR" id="PIRSR001174-2"/>
    </source>
</evidence>
<dbReference type="InterPro" id="IPR027543">
    <property type="entry name" value="Lon_bac"/>
</dbReference>
<dbReference type="InterPro" id="IPR004815">
    <property type="entry name" value="Lon_bac/euk-typ"/>
</dbReference>
<name>A0A7T0G2W4_9BACT</name>
<dbReference type="CDD" id="cd19500">
    <property type="entry name" value="RecA-like_Lon"/>
    <property type="match status" value="1"/>
</dbReference>
<comment type="subunit">
    <text evidence="10 11">Homohexamer. Organized in a ring with a central cavity.</text>
</comment>
<dbReference type="AlphaFoldDB" id="A0A7T0G2W4"/>
<evidence type="ECO:0000256" key="14">
    <source>
        <dbReference type="PROSITE-ProRule" id="PRU01122"/>
    </source>
</evidence>
<organism evidence="19 20">
    <name type="scientific">Candidatus Nitrohelix vancouverensis</name>
    <dbReference type="NCBI Taxonomy" id="2705534"/>
    <lineage>
        <taxon>Bacteria</taxon>
        <taxon>Pseudomonadati</taxon>
        <taxon>Nitrospinota/Tectimicrobiota group</taxon>
        <taxon>Nitrospinota</taxon>
        <taxon>Nitrospinia</taxon>
        <taxon>Nitrospinales</taxon>
        <taxon>Nitrospinaceae</taxon>
        <taxon>Candidatus Nitrohelix</taxon>
    </lineage>
</organism>
<dbReference type="HAMAP" id="MF_01973">
    <property type="entry name" value="lon_bact"/>
    <property type="match status" value="1"/>
</dbReference>
<evidence type="ECO:0000256" key="5">
    <source>
        <dbReference type="ARBA" id="ARBA00022801"/>
    </source>
</evidence>
<dbReference type="GO" id="GO:0043565">
    <property type="term" value="F:sequence-specific DNA binding"/>
    <property type="evidence" value="ECO:0007669"/>
    <property type="project" value="UniProtKB-UniRule"/>
</dbReference>
<feature type="active site" evidence="10 12">
    <location>
        <position position="721"/>
    </location>
</feature>
<dbReference type="PROSITE" id="PS51786">
    <property type="entry name" value="LON_PROTEOLYTIC"/>
    <property type="match status" value="1"/>
</dbReference>
<dbReference type="NCBIfam" id="NF008053">
    <property type="entry name" value="PRK10787.1"/>
    <property type="match status" value="1"/>
</dbReference>
<dbReference type="GO" id="GO:0016887">
    <property type="term" value="F:ATP hydrolysis activity"/>
    <property type="evidence" value="ECO:0007669"/>
    <property type="project" value="UniProtKB-UniRule"/>
</dbReference>
<dbReference type="GO" id="GO:0005524">
    <property type="term" value="F:ATP binding"/>
    <property type="evidence" value="ECO:0007669"/>
    <property type="project" value="UniProtKB-UniRule"/>
</dbReference>
<evidence type="ECO:0000256" key="16">
    <source>
        <dbReference type="SAM" id="MobiDB-lite"/>
    </source>
</evidence>
<evidence type="ECO:0000256" key="1">
    <source>
        <dbReference type="ARBA" id="ARBA00004496"/>
    </source>
</evidence>
<dbReference type="Proteomes" id="UP000594464">
    <property type="component" value="Chromosome"/>
</dbReference>
<evidence type="ECO:0000259" key="18">
    <source>
        <dbReference type="PROSITE" id="PS51787"/>
    </source>
</evidence>
<comment type="induction">
    <text evidence="10">By heat shock.</text>
</comment>
<dbReference type="PRINTS" id="PR00830">
    <property type="entry name" value="ENDOLAPTASE"/>
</dbReference>
<dbReference type="Pfam" id="PF02190">
    <property type="entry name" value="LON_substr_bdg"/>
    <property type="match status" value="1"/>
</dbReference>
<comment type="function">
    <text evidence="10">ATP-dependent serine protease that mediates the selective degradation of mutant and abnormal proteins as well as certain short-lived regulatory proteins. Required for cellular homeostasis and for survival from DNA damage and developmental changes induced by stress. Degrades polypeptides processively to yield small peptide fragments that are 5 to 10 amino acids long. Binds to DNA in a double-stranded, site-specific manner.</text>
</comment>
<dbReference type="Gene3D" id="3.40.50.300">
    <property type="entry name" value="P-loop containing nucleotide triphosphate hydrolases"/>
    <property type="match status" value="1"/>
</dbReference>
<evidence type="ECO:0000256" key="9">
    <source>
        <dbReference type="ARBA" id="ARBA00050665"/>
    </source>
</evidence>
<dbReference type="GO" id="GO:0034605">
    <property type="term" value="P:cellular response to heat"/>
    <property type="evidence" value="ECO:0007669"/>
    <property type="project" value="UniProtKB-UniRule"/>
</dbReference>
<dbReference type="Pfam" id="PF00004">
    <property type="entry name" value="AAA"/>
    <property type="match status" value="1"/>
</dbReference>
<dbReference type="InterPro" id="IPR027065">
    <property type="entry name" value="Lon_Prtase"/>
</dbReference>
<evidence type="ECO:0000256" key="12">
    <source>
        <dbReference type="PIRSR" id="PIRSR001174-1"/>
    </source>
</evidence>
<dbReference type="InterPro" id="IPR014721">
    <property type="entry name" value="Ribsml_uS5_D2-typ_fold_subgr"/>
</dbReference>
<keyword evidence="2 10" id="KW-0963">Cytoplasm</keyword>
<dbReference type="InterPro" id="IPR015947">
    <property type="entry name" value="PUA-like_sf"/>
</dbReference>
<dbReference type="GO" id="GO:0005737">
    <property type="term" value="C:cytoplasm"/>
    <property type="evidence" value="ECO:0007669"/>
    <property type="project" value="UniProtKB-SubCell"/>
</dbReference>
<feature type="domain" description="Lon N-terminal" evidence="18">
    <location>
        <begin position="8"/>
        <end position="201"/>
    </location>
</feature>
<dbReference type="PROSITE" id="PS01046">
    <property type="entry name" value="LON_SER"/>
    <property type="match status" value="1"/>
</dbReference>
<feature type="compositionally biased region" description="Basic residues" evidence="16">
    <location>
        <begin position="779"/>
        <end position="793"/>
    </location>
</feature>
<dbReference type="InterPro" id="IPR027417">
    <property type="entry name" value="P-loop_NTPase"/>
</dbReference>
<keyword evidence="6 10" id="KW-0720">Serine protease</keyword>
<evidence type="ECO:0000256" key="7">
    <source>
        <dbReference type="ARBA" id="ARBA00022840"/>
    </source>
</evidence>
<evidence type="ECO:0000313" key="20">
    <source>
        <dbReference type="Proteomes" id="UP000594464"/>
    </source>
</evidence>
<keyword evidence="5 10" id="KW-0378">Hydrolase</keyword>
<dbReference type="SUPFAM" id="SSF88697">
    <property type="entry name" value="PUA domain-like"/>
    <property type="match status" value="1"/>
</dbReference>
<evidence type="ECO:0000256" key="3">
    <source>
        <dbReference type="ARBA" id="ARBA00022670"/>
    </source>
</evidence>
<evidence type="ECO:0000256" key="10">
    <source>
        <dbReference type="HAMAP-Rule" id="MF_01973"/>
    </source>
</evidence>
<keyword evidence="4 10" id="KW-0547">Nucleotide-binding</keyword>
<dbReference type="PROSITE" id="PS51787">
    <property type="entry name" value="LON_N"/>
    <property type="match status" value="1"/>
</dbReference>
<dbReference type="InterPro" id="IPR008269">
    <property type="entry name" value="Lon_proteolytic"/>
</dbReference>
<evidence type="ECO:0000256" key="11">
    <source>
        <dbReference type="PIRNR" id="PIRNR001174"/>
    </source>
</evidence>
<sequence length="804" mass="89624">MNENKTGIPLLPLRDIVVFPFMVIPLFVGREKSVRALEKAMAEQKNIFLSAQRNPADNDPEPDSIYATGTLANILQILKLTDGTMKVLVEGLQRGRIQSFYENPDFYEVEIVKIEEEAKATQDVTALMRSVGKSFEQYVKLNPKIPLEAVSAASAITEPHRYADTIAAYMVFQTPDKQDLLETYSPADRLQKLLGILKSEMEILKIEKRVHGRVRKQMERSQKEFYLNEQIKAIQKELGKRDEFKSDIDELEAQIKKAKMPKEVHERALKELKRLELMQPMSAEATVARTYIEWLSDLPWKKKAGQDKILLDEAQKVLDEDHFGLEKIKERIIEHLAVLKLVKKMKGPILCLVGPPGVGKTSLGKSIARATGKKFVRVSLGGIRDEAEIRGHRRTYIGALPGRIIQGMKKAGTVNPVFMLDEIDKMGSDFRGDPASALLEVLDPEQNANFNDHYLEIDYDLSQALFICTANVLHTIPGPLLDRMEVIRLAGYTDSEKTKIAENFLLPKKLKDHGLSPNNLNVSSAGMNKIIHDYTREAGVRSLERELANLCRKAVKKVIEEGKKACLTTTPAAIEKHLGVPKYQKRRKDISEAPGVATGLAWTEVGGEILSIEALVVSGRGRMSPTGKLGDVMKESAEAAMSYVRSRAAELGLAKDFYHKNDFHIHIPEGAVPKDGPSAGITMATAMVSALTSAPVNKDLAMTGELTLSGKVLAIGGLKEKALAAHREEIFNIIIPADNEKDLIEIPASIRKVMKFHPVTTMDEVIELAFQGKYKVMKKKTARKKTPARKTRERRTSPSVNSFN</sequence>
<keyword evidence="3 10" id="KW-0645">Protease</keyword>
<evidence type="ECO:0000256" key="8">
    <source>
        <dbReference type="ARBA" id="ARBA00023016"/>
    </source>
</evidence>
<dbReference type="GO" id="GO:0006515">
    <property type="term" value="P:protein quality control for misfolded or incompletely synthesized proteins"/>
    <property type="evidence" value="ECO:0007669"/>
    <property type="project" value="UniProtKB-UniRule"/>
</dbReference>
<evidence type="ECO:0000256" key="2">
    <source>
        <dbReference type="ARBA" id="ARBA00022490"/>
    </source>
</evidence>
<dbReference type="EC" id="3.4.21.53" evidence="10 11"/>
<dbReference type="SUPFAM" id="SSF52540">
    <property type="entry name" value="P-loop containing nucleoside triphosphate hydrolases"/>
    <property type="match status" value="1"/>
</dbReference>
<reference evidence="20" key="1">
    <citation type="submission" date="2020-02" db="EMBL/GenBank/DDBJ databases">
        <title>Genomic and physiological characterization of two novel Nitrospinaceae genera.</title>
        <authorList>
            <person name="Mueller A.J."/>
            <person name="Jung M.-Y."/>
            <person name="Strachan C.R."/>
            <person name="Herbold C.W."/>
            <person name="Kirkegaard R.H."/>
            <person name="Daims H."/>
        </authorList>
    </citation>
    <scope>NUCLEOTIDE SEQUENCE [LARGE SCALE GENOMIC DNA]</scope>
</reference>
<dbReference type="PANTHER" id="PTHR10046">
    <property type="entry name" value="ATP DEPENDENT LON PROTEASE FAMILY MEMBER"/>
    <property type="match status" value="1"/>
</dbReference>
<dbReference type="SMART" id="SM00464">
    <property type="entry name" value="LON"/>
    <property type="match status" value="1"/>
</dbReference>